<dbReference type="RefSeq" id="WP_056011915.1">
    <property type="nucleotide sequence ID" value="NZ_LLYZ01000002.1"/>
</dbReference>
<sequence length="310" mass="34502">MKQLFYFILLIAGISSIHSCKDMVDEEGNPLIDLNQSNGFNGPRALFREITDSDTIAEYRYNGLLLSSVITDKNSVANIMWSGDKISQINFNGHLDNDGDGDLDADSTVYTQLFTYGNLGRLTIISENRSTFRRAAPVPPSTTPGPYALNSKVKVLYDLTYSSTTGKLNVINMKAGPDVIGTTFAYKNYSKTTYTYLGDNVSKAERHYGTITAGVNDTPTEKYGYEFLNYDSQINPYTLLPFAYKVSTILATDYNDVASLMLSPNSPKRVSITDLTQPIPTPVIFSTDYRYDAQTYMVNGFGVNYIYKPL</sequence>
<dbReference type="AlphaFoldDB" id="A0A0Q3KS95"/>
<protein>
    <recommendedName>
        <fullName evidence="3">DUF4595 domain-containing protein</fullName>
    </recommendedName>
</protein>
<dbReference type="EMBL" id="LLYZ01000002">
    <property type="protein sequence ID" value="KQK27276.1"/>
    <property type="molecule type" value="Genomic_DNA"/>
</dbReference>
<dbReference type="STRING" id="452084.AR438_03465"/>
<name>A0A0Q3KS95_9FLAO</name>
<evidence type="ECO:0000313" key="2">
    <source>
        <dbReference type="Proteomes" id="UP000051682"/>
    </source>
</evidence>
<proteinExistence type="predicted"/>
<evidence type="ECO:0008006" key="3">
    <source>
        <dbReference type="Google" id="ProtNLM"/>
    </source>
</evidence>
<dbReference type="OrthoDB" id="1232270at2"/>
<keyword evidence="2" id="KW-1185">Reference proteome</keyword>
<reference evidence="1 2" key="1">
    <citation type="submission" date="2015-10" db="EMBL/GenBank/DDBJ databases">
        <title>Chryseobacterium aquaticum genome.</title>
        <authorList>
            <person name="Newman J.D."/>
            <person name="Ferguson M.B."/>
            <person name="Miller J.R."/>
        </authorList>
    </citation>
    <scope>NUCLEOTIDE SEQUENCE [LARGE SCALE GENOMIC DNA]</scope>
    <source>
        <strain evidence="1 2">KCTC 12483</strain>
    </source>
</reference>
<organism evidence="1 2">
    <name type="scientific">Chryseobacterium aquaticum</name>
    <dbReference type="NCBI Taxonomy" id="452084"/>
    <lineage>
        <taxon>Bacteria</taxon>
        <taxon>Pseudomonadati</taxon>
        <taxon>Bacteroidota</taxon>
        <taxon>Flavobacteriia</taxon>
        <taxon>Flavobacteriales</taxon>
        <taxon>Weeksellaceae</taxon>
        <taxon>Chryseobacterium group</taxon>
        <taxon>Chryseobacterium</taxon>
    </lineage>
</organism>
<gene>
    <name evidence="1" type="ORF">AR438_03465</name>
</gene>
<accession>A0A0Q3KS95</accession>
<comment type="caution">
    <text evidence="1">The sequence shown here is derived from an EMBL/GenBank/DDBJ whole genome shotgun (WGS) entry which is preliminary data.</text>
</comment>
<evidence type="ECO:0000313" key="1">
    <source>
        <dbReference type="EMBL" id="KQK27276.1"/>
    </source>
</evidence>
<dbReference type="Proteomes" id="UP000051682">
    <property type="component" value="Unassembled WGS sequence"/>
</dbReference>